<dbReference type="Gene3D" id="3.80.10.10">
    <property type="entry name" value="Ribonuclease Inhibitor"/>
    <property type="match status" value="1"/>
</dbReference>
<dbReference type="InterPro" id="IPR032675">
    <property type="entry name" value="LRR_dom_sf"/>
</dbReference>
<dbReference type="OrthoDB" id="3067012at2759"/>
<accession>A0A5M3MLG3</accession>
<sequence>MHACLRIPELTTLICSLVVEGDNLQSPLSGGRRRSANICLFALARTCKVLKDPALDALYRDIFCLGDMLRCLPSDLWKIEAKEESGYRERPWRTFSFNRAMSRSDWHVLENYTPRVRTLDINGLSDTTILADGVLDGILSHCGATLFPHIRALHVSFSIKESYLPLFSQWYLGPSLRDLSLGSSSTSSTAVLISFIDAAIQSSQCLQSLTFPHSVPDDRLLELLSLAARRLPQLKSLSIPLRGSNESIFTAVGTIRSLNSLTLLPGYYYRQPTLRASPRALSLPNLTRLHFHGGWEGVGSIIKDMPIMETIQFVSVSLSSIGQAVNAKRVLESLSTKVPETLQGIDITIWGCRSLAMTDNFLERLGKLRQLTSFSLRSDSEKHYTDRHLQFLAQTFPSLTRLRLESSCDFPTATLRGVAHLLRGCPQLKDLSLAIDATVSAEARCKKSAVDAHSTAMAS</sequence>
<dbReference type="EMBL" id="JH711580">
    <property type="protein sequence ID" value="EIW79515.1"/>
    <property type="molecule type" value="Genomic_DNA"/>
</dbReference>
<dbReference type="RefSeq" id="XP_007769911.1">
    <property type="nucleotide sequence ID" value="XM_007771721.1"/>
</dbReference>
<keyword evidence="2" id="KW-1185">Reference proteome</keyword>
<dbReference type="KEGG" id="cput:CONPUDRAFT_137854"/>
<protein>
    <recommendedName>
        <fullName evidence="3">RNI-like protein</fullName>
    </recommendedName>
</protein>
<evidence type="ECO:0000313" key="2">
    <source>
        <dbReference type="Proteomes" id="UP000053558"/>
    </source>
</evidence>
<dbReference type="PANTHER" id="PTHR13318">
    <property type="entry name" value="PARTNER OF PAIRED, ISOFORM B-RELATED"/>
    <property type="match status" value="1"/>
</dbReference>
<evidence type="ECO:0000313" key="1">
    <source>
        <dbReference type="EMBL" id="EIW79515.1"/>
    </source>
</evidence>
<dbReference type="Proteomes" id="UP000053558">
    <property type="component" value="Unassembled WGS sequence"/>
</dbReference>
<evidence type="ECO:0008006" key="3">
    <source>
        <dbReference type="Google" id="ProtNLM"/>
    </source>
</evidence>
<name>A0A5M3MLG3_CONPW</name>
<proteinExistence type="predicted"/>
<dbReference type="GeneID" id="19201093"/>
<dbReference type="GO" id="GO:0019005">
    <property type="term" value="C:SCF ubiquitin ligase complex"/>
    <property type="evidence" value="ECO:0007669"/>
    <property type="project" value="TreeGrafter"/>
</dbReference>
<reference evidence="2" key="1">
    <citation type="journal article" date="2012" name="Science">
        <title>The Paleozoic origin of enzymatic lignin decomposition reconstructed from 31 fungal genomes.</title>
        <authorList>
            <person name="Floudas D."/>
            <person name="Binder M."/>
            <person name="Riley R."/>
            <person name="Barry K."/>
            <person name="Blanchette R.A."/>
            <person name="Henrissat B."/>
            <person name="Martinez A.T."/>
            <person name="Otillar R."/>
            <person name="Spatafora J.W."/>
            <person name="Yadav J.S."/>
            <person name="Aerts A."/>
            <person name="Benoit I."/>
            <person name="Boyd A."/>
            <person name="Carlson A."/>
            <person name="Copeland A."/>
            <person name="Coutinho P.M."/>
            <person name="de Vries R.P."/>
            <person name="Ferreira P."/>
            <person name="Findley K."/>
            <person name="Foster B."/>
            <person name="Gaskell J."/>
            <person name="Glotzer D."/>
            <person name="Gorecki P."/>
            <person name="Heitman J."/>
            <person name="Hesse C."/>
            <person name="Hori C."/>
            <person name="Igarashi K."/>
            <person name="Jurgens J.A."/>
            <person name="Kallen N."/>
            <person name="Kersten P."/>
            <person name="Kohler A."/>
            <person name="Kuees U."/>
            <person name="Kumar T.K.A."/>
            <person name="Kuo A."/>
            <person name="LaButti K."/>
            <person name="Larrondo L.F."/>
            <person name="Lindquist E."/>
            <person name="Ling A."/>
            <person name="Lombard V."/>
            <person name="Lucas S."/>
            <person name="Lundell T."/>
            <person name="Martin R."/>
            <person name="McLaughlin D.J."/>
            <person name="Morgenstern I."/>
            <person name="Morin E."/>
            <person name="Murat C."/>
            <person name="Nagy L.G."/>
            <person name="Nolan M."/>
            <person name="Ohm R.A."/>
            <person name="Patyshakuliyeva A."/>
            <person name="Rokas A."/>
            <person name="Ruiz-Duenas F.J."/>
            <person name="Sabat G."/>
            <person name="Salamov A."/>
            <person name="Samejima M."/>
            <person name="Schmutz J."/>
            <person name="Slot J.C."/>
            <person name="St John F."/>
            <person name="Stenlid J."/>
            <person name="Sun H."/>
            <person name="Sun S."/>
            <person name="Syed K."/>
            <person name="Tsang A."/>
            <person name="Wiebenga A."/>
            <person name="Young D."/>
            <person name="Pisabarro A."/>
            <person name="Eastwood D.C."/>
            <person name="Martin F."/>
            <person name="Cullen D."/>
            <person name="Grigoriev I.V."/>
            <person name="Hibbett D.S."/>
        </authorList>
    </citation>
    <scope>NUCLEOTIDE SEQUENCE [LARGE SCALE GENOMIC DNA]</scope>
    <source>
        <strain evidence="2">RWD-64-598 SS2</strain>
    </source>
</reference>
<dbReference type="PANTHER" id="PTHR13318:SF190">
    <property type="entry name" value="PARTNER OF PAIRED, ISOFORM B"/>
    <property type="match status" value="1"/>
</dbReference>
<dbReference type="GO" id="GO:0031146">
    <property type="term" value="P:SCF-dependent proteasomal ubiquitin-dependent protein catabolic process"/>
    <property type="evidence" value="ECO:0007669"/>
    <property type="project" value="TreeGrafter"/>
</dbReference>
<dbReference type="AlphaFoldDB" id="A0A5M3MLG3"/>
<dbReference type="SUPFAM" id="SSF52047">
    <property type="entry name" value="RNI-like"/>
    <property type="match status" value="1"/>
</dbReference>
<comment type="caution">
    <text evidence="1">The sequence shown here is derived from an EMBL/GenBank/DDBJ whole genome shotgun (WGS) entry which is preliminary data.</text>
</comment>
<gene>
    <name evidence="1" type="ORF">CONPUDRAFT_137854</name>
</gene>
<organism evidence="1 2">
    <name type="scientific">Coniophora puteana (strain RWD-64-598)</name>
    <name type="common">Brown rot fungus</name>
    <dbReference type="NCBI Taxonomy" id="741705"/>
    <lineage>
        <taxon>Eukaryota</taxon>
        <taxon>Fungi</taxon>
        <taxon>Dikarya</taxon>
        <taxon>Basidiomycota</taxon>
        <taxon>Agaricomycotina</taxon>
        <taxon>Agaricomycetes</taxon>
        <taxon>Agaricomycetidae</taxon>
        <taxon>Boletales</taxon>
        <taxon>Coniophorineae</taxon>
        <taxon>Coniophoraceae</taxon>
        <taxon>Coniophora</taxon>
    </lineage>
</organism>